<feature type="region of interest" description="Disordered" evidence="3">
    <location>
        <begin position="178"/>
        <end position="227"/>
    </location>
</feature>
<dbReference type="SUPFAM" id="SSF49899">
    <property type="entry name" value="Concanavalin A-like lectins/glucanases"/>
    <property type="match status" value="2"/>
</dbReference>
<evidence type="ECO:0000313" key="5">
    <source>
        <dbReference type="EMBL" id="TFK88972.1"/>
    </source>
</evidence>
<feature type="compositionally biased region" description="Polar residues" evidence="3">
    <location>
        <begin position="322"/>
        <end position="349"/>
    </location>
</feature>
<evidence type="ECO:0000256" key="3">
    <source>
        <dbReference type="SAM" id="MobiDB-lite"/>
    </source>
</evidence>
<dbReference type="AlphaFoldDB" id="A0A5C3PI46"/>
<dbReference type="Pfam" id="PF01670">
    <property type="entry name" value="Glyco_hydro_12"/>
    <property type="match status" value="1"/>
</dbReference>
<dbReference type="InterPro" id="IPR002594">
    <property type="entry name" value="GH12"/>
</dbReference>
<dbReference type="Gene3D" id="2.60.120.180">
    <property type="match status" value="1"/>
</dbReference>
<dbReference type="STRING" id="1314778.A0A5C3PI46"/>
<dbReference type="PANTHER" id="PTHR34002:SF9">
    <property type="entry name" value="XYLOGLUCAN-SPECIFIC ENDO-BETA-1,4-GLUCANASE A"/>
    <property type="match status" value="1"/>
</dbReference>
<keyword evidence="2" id="KW-0326">Glycosidase</keyword>
<keyword evidence="4" id="KW-0732">Signal</keyword>
<feature type="compositionally biased region" description="Low complexity" evidence="3">
    <location>
        <begin position="273"/>
        <end position="321"/>
    </location>
</feature>
<evidence type="ECO:0000256" key="2">
    <source>
        <dbReference type="RuleBase" id="RU361163"/>
    </source>
</evidence>
<dbReference type="EMBL" id="ML211092">
    <property type="protein sequence ID" value="TFK88972.1"/>
    <property type="molecule type" value="Genomic_DNA"/>
</dbReference>
<feature type="compositionally biased region" description="Low complexity" evidence="3">
    <location>
        <begin position="205"/>
        <end position="227"/>
    </location>
</feature>
<accession>A0A5C3PI46</accession>
<gene>
    <name evidence="5" type="ORF">K466DRAFT_50152</name>
</gene>
<feature type="signal peptide" evidence="4">
    <location>
        <begin position="1"/>
        <end position="24"/>
    </location>
</feature>
<comment type="similarity">
    <text evidence="1 2">Belongs to the glycosyl hydrolase 12 (cellulase H) family.</text>
</comment>
<feature type="chain" id="PRO_5022966227" evidence="4">
    <location>
        <begin position="25"/>
        <end position="381"/>
    </location>
</feature>
<reference evidence="5 6" key="1">
    <citation type="journal article" date="2019" name="Nat. Ecol. Evol.">
        <title>Megaphylogeny resolves global patterns of mushroom evolution.</title>
        <authorList>
            <person name="Varga T."/>
            <person name="Krizsan K."/>
            <person name="Foldi C."/>
            <person name="Dima B."/>
            <person name="Sanchez-Garcia M."/>
            <person name="Sanchez-Ramirez S."/>
            <person name="Szollosi G.J."/>
            <person name="Szarkandi J.G."/>
            <person name="Papp V."/>
            <person name="Albert L."/>
            <person name="Andreopoulos W."/>
            <person name="Angelini C."/>
            <person name="Antonin V."/>
            <person name="Barry K.W."/>
            <person name="Bougher N.L."/>
            <person name="Buchanan P."/>
            <person name="Buyck B."/>
            <person name="Bense V."/>
            <person name="Catcheside P."/>
            <person name="Chovatia M."/>
            <person name="Cooper J."/>
            <person name="Damon W."/>
            <person name="Desjardin D."/>
            <person name="Finy P."/>
            <person name="Geml J."/>
            <person name="Haridas S."/>
            <person name="Hughes K."/>
            <person name="Justo A."/>
            <person name="Karasinski D."/>
            <person name="Kautmanova I."/>
            <person name="Kiss B."/>
            <person name="Kocsube S."/>
            <person name="Kotiranta H."/>
            <person name="LaButti K.M."/>
            <person name="Lechner B.E."/>
            <person name="Liimatainen K."/>
            <person name="Lipzen A."/>
            <person name="Lukacs Z."/>
            <person name="Mihaltcheva S."/>
            <person name="Morgado L.N."/>
            <person name="Niskanen T."/>
            <person name="Noordeloos M.E."/>
            <person name="Ohm R.A."/>
            <person name="Ortiz-Santana B."/>
            <person name="Ovrebo C."/>
            <person name="Racz N."/>
            <person name="Riley R."/>
            <person name="Savchenko A."/>
            <person name="Shiryaev A."/>
            <person name="Soop K."/>
            <person name="Spirin V."/>
            <person name="Szebenyi C."/>
            <person name="Tomsovsky M."/>
            <person name="Tulloss R.E."/>
            <person name="Uehling J."/>
            <person name="Grigoriev I.V."/>
            <person name="Vagvolgyi C."/>
            <person name="Papp T."/>
            <person name="Martin F.M."/>
            <person name="Miettinen O."/>
            <person name="Hibbett D.S."/>
            <person name="Nagy L.G."/>
        </authorList>
    </citation>
    <scope>NUCLEOTIDE SEQUENCE [LARGE SCALE GENOMIC DNA]</scope>
    <source>
        <strain evidence="5 6">HHB13444</strain>
    </source>
</reference>
<keyword evidence="2 5" id="KW-0378">Hydrolase</keyword>
<evidence type="ECO:0000256" key="1">
    <source>
        <dbReference type="ARBA" id="ARBA00005519"/>
    </source>
</evidence>
<feature type="region of interest" description="Disordered" evidence="3">
    <location>
        <begin position="272"/>
        <end position="381"/>
    </location>
</feature>
<feature type="compositionally biased region" description="Low complexity" evidence="3">
    <location>
        <begin position="182"/>
        <end position="196"/>
    </location>
</feature>
<organism evidence="5 6">
    <name type="scientific">Polyporus arcularius HHB13444</name>
    <dbReference type="NCBI Taxonomy" id="1314778"/>
    <lineage>
        <taxon>Eukaryota</taxon>
        <taxon>Fungi</taxon>
        <taxon>Dikarya</taxon>
        <taxon>Basidiomycota</taxon>
        <taxon>Agaricomycotina</taxon>
        <taxon>Agaricomycetes</taxon>
        <taxon>Polyporales</taxon>
        <taxon>Polyporaceae</taxon>
        <taxon>Polyporus</taxon>
    </lineage>
</organism>
<dbReference type="GO" id="GO:0008810">
    <property type="term" value="F:cellulase activity"/>
    <property type="evidence" value="ECO:0007669"/>
    <property type="project" value="InterPro"/>
</dbReference>
<dbReference type="InterPro" id="IPR013319">
    <property type="entry name" value="GH11/12"/>
</dbReference>
<keyword evidence="2" id="KW-0624">Polysaccharide degradation</keyword>
<evidence type="ECO:0000313" key="6">
    <source>
        <dbReference type="Proteomes" id="UP000308197"/>
    </source>
</evidence>
<dbReference type="InterPro" id="IPR013320">
    <property type="entry name" value="ConA-like_dom_sf"/>
</dbReference>
<name>A0A5C3PI46_9APHY</name>
<keyword evidence="2" id="KW-0119">Carbohydrate metabolism</keyword>
<feature type="compositionally biased region" description="Basic residues" evidence="3">
    <location>
        <begin position="367"/>
        <end position="381"/>
    </location>
</feature>
<dbReference type="Proteomes" id="UP000308197">
    <property type="component" value="Unassembled WGS sequence"/>
</dbReference>
<evidence type="ECO:0000256" key="4">
    <source>
        <dbReference type="SAM" id="SignalP"/>
    </source>
</evidence>
<dbReference type="PANTHER" id="PTHR34002">
    <property type="entry name" value="BLR1656 PROTEIN"/>
    <property type="match status" value="1"/>
</dbReference>
<keyword evidence="6" id="KW-1185">Reference proteome</keyword>
<protein>
    <submittedName>
        <fullName evidence="5">Glycoside hydrolase family 12 protein</fullName>
    </submittedName>
</protein>
<dbReference type="GO" id="GO:0000272">
    <property type="term" value="P:polysaccharide catabolic process"/>
    <property type="evidence" value="ECO:0007669"/>
    <property type="project" value="UniProtKB-KW"/>
</dbReference>
<proteinExistence type="inferred from homology"/>
<dbReference type="InParanoid" id="A0A5C3PI46"/>
<sequence length="381" mass="40113">MRCSSPLRPAYLLLALVQLRGALGQTLQGNDCTAAGAYTLCQNLWGANTGVGSQTTTLNSASGNSVSWETKYTWSNSPNNVKSYPNVYHNTAKGMQLQDIVSAPTSWQWRYQSASDDLAADVSYDIWFGVPKAGDPASPASSYEIMIWLSDRGGYVSDTTRKHRIYLQRPDAGWAGLEARSCRTSRSRGTPGTSSTAQTRTGTCSRSSPLRATSPTSTPTSTSSSVSEYLIDKQGVAKSQYIQAIQTGTEPFTGSADLVIDNFSVDVSTQEDAATTSSAAPSPTSTSSTSASTFATSSTSRHGESASISPSSSSSSSASYSQGRTATTTSSDVPAAQTSGGSTAETGSVRNGGGGQCRLTQPTTGSLRRRGKRSWVSRMFR</sequence>